<dbReference type="GO" id="GO:0008270">
    <property type="term" value="F:zinc ion binding"/>
    <property type="evidence" value="ECO:0007669"/>
    <property type="project" value="UniProtKB-KW"/>
</dbReference>
<dbReference type="InParanoid" id="A0A369JBF5"/>
<evidence type="ECO:0000256" key="1">
    <source>
        <dbReference type="ARBA" id="ARBA00022723"/>
    </source>
</evidence>
<gene>
    <name evidence="6" type="ORF">Hypma_001071</name>
</gene>
<dbReference type="Pfam" id="PF01753">
    <property type="entry name" value="zf-MYND"/>
    <property type="match status" value="1"/>
</dbReference>
<feature type="domain" description="MYND-type" evidence="5">
    <location>
        <begin position="430"/>
        <end position="469"/>
    </location>
</feature>
<dbReference type="SUPFAM" id="SSF144232">
    <property type="entry name" value="HIT/MYND zinc finger-like"/>
    <property type="match status" value="1"/>
</dbReference>
<dbReference type="AlphaFoldDB" id="A0A369JBF5"/>
<keyword evidence="1" id="KW-0479">Metal-binding</keyword>
<accession>A0A369JBF5</accession>
<dbReference type="Gene3D" id="6.10.140.2220">
    <property type="match status" value="1"/>
</dbReference>
<dbReference type="OrthoDB" id="2988312at2759"/>
<keyword evidence="2 4" id="KW-0863">Zinc-finger</keyword>
<organism evidence="6 7">
    <name type="scientific">Hypsizygus marmoreus</name>
    <name type="common">White beech mushroom</name>
    <name type="synonym">Agaricus marmoreus</name>
    <dbReference type="NCBI Taxonomy" id="39966"/>
    <lineage>
        <taxon>Eukaryota</taxon>
        <taxon>Fungi</taxon>
        <taxon>Dikarya</taxon>
        <taxon>Basidiomycota</taxon>
        <taxon>Agaricomycotina</taxon>
        <taxon>Agaricomycetes</taxon>
        <taxon>Agaricomycetidae</taxon>
        <taxon>Agaricales</taxon>
        <taxon>Tricholomatineae</taxon>
        <taxon>Lyophyllaceae</taxon>
        <taxon>Hypsizygus</taxon>
    </lineage>
</organism>
<name>A0A369JBF5_HYPMA</name>
<dbReference type="Proteomes" id="UP000076154">
    <property type="component" value="Unassembled WGS sequence"/>
</dbReference>
<dbReference type="InterPro" id="IPR002893">
    <property type="entry name" value="Znf_MYND"/>
</dbReference>
<evidence type="ECO:0000259" key="5">
    <source>
        <dbReference type="PROSITE" id="PS50865"/>
    </source>
</evidence>
<dbReference type="EMBL" id="LUEZ02000110">
    <property type="protein sequence ID" value="RDB17755.1"/>
    <property type="molecule type" value="Genomic_DNA"/>
</dbReference>
<proteinExistence type="predicted"/>
<reference evidence="6" key="1">
    <citation type="submission" date="2018-04" db="EMBL/GenBank/DDBJ databases">
        <title>Whole genome sequencing of Hypsizygus marmoreus.</title>
        <authorList>
            <person name="Choi I.-G."/>
            <person name="Min B."/>
            <person name="Kim J.-G."/>
            <person name="Kim S."/>
            <person name="Oh Y.-L."/>
            <person name="Kong W.-S."/>
            <person name="Park H."/>
            <person name="Jeong J."/>
            <person name="Song E.-S."/>
        </authorList>
    </citation>
    <scope>NUCLEOTIDE SEQUENCE [LARGE SCALE GENOMIC DNA]</scope>
    <source>
        <strain evidence="6">51987-8</strain>
    </source>
</reference>
<evidence type="ECO:0000313" key="6">
    <source>
        <dbReference type="EMBL" id="RDB17755.1"/>
    </source>
</evidence>
<dbReference type="PROSITE" id="PS50865">
    <property type="entry name" value="ZF_MYND_2"/>
    <property type="match status" value="1"/>
</dbReference>
<evidence type="ECO:0000256" key="4">
    <source>
        <dbReference type="PROSITE-ProRule" id="PRU00134"/>
    </source>
</evidence>
<keyword evidence="3" id="KW-0862">Zinc</keyword>
<comment type="caution">
    <text evidence="6">The sequence shown here is derived from an EMBL/GenBank/DDBJ whole genome shotgun (WGS) entry which is preliminary data.</text>
</comment>
<evidence type="ECO:0000313" key="7">
    <source>
        <dbReference type="Proteomes" id="UP000076154"/>
    </source>
</evidence>
<sequence length="609" mass="68635">MASSRTNVSQHLQPLSSEIKALALRAATSVVDLNLLGQALHEDQPLAHYPELLNVIFQHFERRPPPNRLTPNNKRRIDFALAALMGTYSAARSHLLALGREDNIMLLKTRAAWPAIWTWMEYLYYWTENGLDRTFNAASRPASVARYNVMDAITRALYPLLHHPSTSLAKAILATPNVLVMVTEMMVRQSERPQKYTPFDAISPQMQIISVFFREPAAVNIRHLVSLFRDSGPEIASQLVKPVHRAAYGRETGMACFGIAIRVCSDVVAFIPETQTVLLAEGIMFDVFYGLTYFSSVSEPNFDMIGICVEFIRNIGLVVDDITWIVQAIRLNLIQAMLRCAAWPAWALDVQVMLTFRHLRLHLAYRSMLKPLERVMNSSDVASLESKIPRDARAWTQWLSFREAFNFALKARELSDVTRTYSLKCNSHECTMVERTEQPRLCAACGDAAYCSSLCQKLDWKEGGHRVTCNTISRSLTSNGKHAPLSSRNLIFLGTYVDQLLMHWCNTIREQRGNLIRSTSHPQQASLIVLINEAADPHERCMVMLASSFDSHDAAAHGIFVDGSKRLRNHDLLDGQVPLIQPYIKIPRGKDTTLVMIPSKVSGALFGWL</sequence>
<evidence type="ECO:0000256" key="3">
    <source>
        <dbReference type="ARBA" id="ARBA00022833"/>
    </source>
</evidence>
<protein>
    <recommendedName>
        <fullName evidence="5">MYND-type domain-containing protein</fullName>
    </recommendedName>
</protein>
<keyword evidence="7" id="KW-1185">Reference proteome</keyword>
<evidence type="ECO:0000256" key="2">
    <source>
        <dbReference type="ARBA" id="ARBA00022771"/>
    </source>
</evidence>